<comment type="caution">
    <text evidence="1">The sequence shown here is derived from an EMBL/GenBank/DDBJ whole genome shotgun (WGS) entry which is preliminary data.</text>
</comment>
<evidence type="ECO:0000313" key="2">
    <source>
        <dbReference type="Proteomes" id="UP001060085"/>
    </source>
</evidence>
<sequence>MLPDFFGNLADPLALLGTICCTSFDCSQLPTHTLVKYRGQLDSMPSYQVHFKIFFPWRLCVRDGPALAIEVLSYPSDEYIRWYRGITRVYIGNPTNRDTRSVGYQPAGVDRRMMVRSTNKFCFLIKYSYTFPLFMLTSNGLIYLFIYFLFRLPRCKRWMIWLQW</sequence>
<name>A0ACC0AF78_CATRO</name>
<dbReference type="Proteomes" id="UP001060085">
    <property type="component" value="Linkage Group LG06"/>
</dbReference>
<evidence type="ECO:0000313" key="1">
    <source>
        <dbReference type="EMBL" id="KAI5659241.1"/>
    </source>
</evidence>
<reference evidence="2" key="1">
    <citation type="journal article" date="2023" name="Nat. Plants">
        <title>Single-cell RNA sequencing provides a high-resolution roadmap for understanding the multicellular compartmentation of specialized metabolism.</title>
        <authorList>
            <person name="Sun S."/>
            <person name="Shen X."/>
            <person name="Li Y."/>
            <person name="Li Y."/>
            <person name="Wang S."/>
            <person name="Li R."/>
            <person name="Zhang H."/>
            <person name="Shen G."/>
            <person name="Guo B."/>
            <person name="Wei J."/>
            <person name="Xu J."/>
            <person name="St-Pierre B."/>
            <person name="Chen S."/>
            <person name="Sun C."/>
        </authorList>
    </citation>
    <scope>NUCLEOTIDE SEQUENCE [LARGE SCALE GENOMIC DNA]</scope>
</reference>
<keyword evidence="2" id="KW-1185">Reference proteome</keyword>
<proteinExistence type="predicted"/>
<protein>
    <submittedName>
        <fullName evidence="1">Uncharacterized protein</fullName>
    </submittedName>
</protein>
<organism evidence="1 2">
    <name type="scientific">Catharanthus roseus</name>
    <name type="common">Madagascar periwinkle</name>
    <name type="synonym">Vinca rosea</name>
    <dbReference type="NCBI Taxonomy" id="4058"/>
    <lineage>
        <taxon>Eukaryota</taxon>
        <taxon>Viridiplantae</taxon>
        <taxon>Streptophyta</taxon>
        <taxon>Embryophyta</taxon>
        <taxon>Tracheophyta</taxon>
        <taxon>Spermatophyta</taxon>
        <taxon>Magnoliopsida</taxon>
        <taxon>eudicotyledons</taxon>
        <taxon>Gunneridae</taxon>
        <taxon>Pentapetalae</taxon>
        <taxon>asterids</taxon>
        <taxon>lamiids</taxon>
        <taxon>Gentianales</taxon>
        <taxon>Apocynaceae</taxon>
        <taxon>Rauvolfioideae</taxon>
        <taxon>Vinceae</taxon>
        <taxon>Catharanthinae</taxon>
        <taxon>Catharanthus</taxon>
    </lineage>
</organism>
<gene>
    <name evidence="1" type="ORF">M9H77_28034</name>
</gene>
<dbReference type="EMBL" id="CM044706">
    <property type="protein sequence ID" value="KAI5659241.1"/>
    <property type="molecule type" value="Genomic_DNA"/>
</dbReference>
<accession>A0ACC0AF78</accession>